<dbReference type="GO" id="GO:0008270">
    <property type="term" value="F:zinc ion binding"/>
    <property type="evidence" value="ECO:0007669"/>
    <property type="project" value="UniProtKB-KW"/>
</dbReference>
<dbReference type="Gene3D" id="3.30.565.10">
    <property type="entry name" value="Histidine kinase-like ATPase, C-terminal domain"/>
    <property type="match status" value="1"/>
</dbReference>
<dbReference type="Gene3D" id="3.40.50.11260">
    <property type="match status" value="1"/>
</dbReference>
<dbReference type="InterPro" id="IPR036875">
    <property type="entry name" value="Znf_CCHC_sf"/>
</dbReference>
<dbReference type="Gene3D" id="4.10.60.10">
    <property type="entry name" value="Zinc finger, CCHC-type"/>
    <property type="match status" value="2"/>
</dbReference>
<evidence type="ECO:0000256" key="6">
    <source>
        <dbReference type="PROSITE-ProRule" id="PRU00047"/>
    </source>
</evidence>
<keyword evidence="5" id="KW-0143">Chaperone</keyword>
<feature type="region of interest" description="Disordered" evidence="7">
    <location>
        <begin position="1"/>
        <end position="66"/>
    </location>
</feature>
<dbReference type="AlphaFoldDB" id="A0A511K6N0"/>
<dbReference type="SUPFAM" id="SSF55874">
    <property type="entry name" value="ATPase domain of HSP90 chaperone/DNA topoisomerase II/histidine kinase"/>
    <property type="match status" value="1"/>
</dbReference>
<evidence type="ECO:0000256" key="7">
    <source>
        <dbReference type="SAM" id="MobiDB-lite"/>
    </source>
</evidence>
<dbReference type="InterPro" id="IPR036890">
    <property type="entry name" value="HATPase_C_sf"/>
</dbReference>
<keyword evidence="6" id="KW-0479">Metal-binding</keyword>
<evidence type="ECO:0000256" key="5">
    <source>
        <dbReference type="ARBA" id="ARBA00023186"/>
    </source>
</evidence>
<keyword evidence="6" id="KW-0863">Zinc-finger</keyword>
<dbReference type="SUPFAM" id="SSF57756">
    <property type="entry name" value="Retrovirus zinc finger-like domains"/>
    <property type="match status" value="1"/>
</dbReference>
<evidence type="ECO:0000259" key="8">
    <source>
        <dbReference type="PROSITE" id="PS50158"/>
    </source>
</evidence>
<dbReference type="OrthoDB" id="28737at2759"/>
<feature type="compositionally biased region" description="Pro residues" evidence="7">
    <location>
        <begin position="1117"/>
        <end position="1135"/>
    </location>
</feature>
<keyword evidence="9" id="KW-0346">Stress response</keyword>
<feature type="region of interest" description="Disordered" evidence="7">
    <location>
        <begin position="1110"/>
        <end position="1139"/>
    </location>
</feature>
<dbReference type="InterPro" id="IPR019805">
    <property type="entry name" value="Heat_shock_protein_90_CS"/>
</dbReference>
<dbReference type="Proteomes" id="UP000321518">
    <property type="component" value="Unassembled WGS sequence"/>
</dbReference>
<dbReference type="PROSITE" id="PS50158">
    <property type="entry name" value="ZF_CCHC"/>
    <property type="match status" value="1"/>
</dbReference>
<reference evidence="9 10" key="1">
    <citation type="submission" date="2019-07" db="EMBL/GenBank/DDBJ databases">
        <title>Rhodotorula toruloides NBRC10032 genome sequencing.</title>
        <authorList>
            <person name="Shida Y."/>
            <person name="Takaku H."/>
            <person name="Ogasawara W."/>
            <person name="Mori K."/>
        </authorList>
    </citation>
    <scope>NUCLEOTIDE SEQUENCE [LARGE SCALE GENOMIC DNA]</scope>
    <source>
        <strain evidence="9 10">NBRC10032</strain>
    </source>
</reference>
<keyword evidence="3" id="KW-0547">Nucleotide-binding</keyword>
<dbReference type="GO" id="GO:0140662">
    <property type="term" value="F:ATP-dependent protein folding chaperone"/>
    <property type="evidence" value="ECO:0007669"/>
    <property type="project" value="InterPro"/>
</dbReference>
<keyword evidence="2" id="KW-0507">mRNA processing</keyword>
<evidence type="ECO:0000256" key="4">
    <source>
        <dbReference type="ARBA" id="ARBA00022840"/>
    </source>
</evidence>
<dbReference type="CDD" id="cd16927">
    <property type="entry name" value="HATPase_Hsp90-like"/>
    <property type="match status" value="1"/>
</dbReference>
<evidence type="ECO:0000313" key="9">
    <source>
        <dbReference type="EMBL" id="GEM05993.1"/>
    </source>
</evidence>
<keyword evidence="4" id="KW-0067">ATP-binding</keyword>
<evidence type="ECO:0000256" key="1">
    <source>
        <dbReference type="ARBA" id="ARBA00008239"/>
    </source>
</evidence>
<dbReference type="GO" id="GO:0003676">
    <property type="term" value="F:nucleic acid binding"/>
    <property type="evidence" value="ECO:0007669"/>
    <property type="project" value="InterPro"/>
</dbReference>
<dbReference type="Gene3D" id="3.30.230.80">
    <property type="match status" value="1"/>
</dbReference>
<name>A0A511K6N0_RHOTO</name>
<dbReference type="InterPro" id="IPR020575">
    <property type="entry name" value="Hsp90_N"/>
</dbReference>
<accession>A0A511K6N0</accession>
<sequence>MAPQKRPLDDAAGPSTPASQGVSKNKKRKPRRSGEYVGGKLAQKTKRKNGVADTGDEDLEEGEVVEGNFDDLFMVDTTPAAVKEKDRFVDAPTPLRQTAHGDDEVANPHALSGSEGKEISRAGTGGGEQGVSELTRLGVEEGTERDEAMHIFAREVAMMDEEDEDGTSDEEEEVVNGGGLMLYDNEEELEKAIQGRIVDDSSAPVTGRYYKEADLTKTLSPESGHSSRDCTHSQCFICGAIDTDHEARNCPVALVCSACGSRGHFARDCVIAPHSRGSYSQRCSVCSSSNHPTTNCPSHWRIYDTSGPKPPKRKLLLSCANCGSNKDHFVDDCLLPRGHPLKYADPSAFNRAALGSAASAVPGPSAASSSTRRRGGAAGKLDRRLQPQHYDDDDADDDWFASRARILAATAAAAAAAGDAAPQATFLSPEQLATAGGESYTYQSDIARLMRVVVSHLYHDRDVFLRELLSNANDALEKVRLIALTDPSILAPAKQLNVTVLADKDSRRIVIRDSGVGMSKEQLAANLGTIARSGTSEFLENLEKGDGGNLIGQFGLGFYSSFLVADRVTVASKTVDDAEQWVFESEANADGFKIIRDPRGPTLGRGTEITLYLKPDAAAEYLDLPKLRSLIQKHAEYNAAPIYLWSSASLNPSVDAVPIVEADDDEVKVDDENKAAIEQPKWDLVNDRPPLWMRDSKDVTEEEYENFYMKTFGSPDAPLAWAHFKGDAGSTSFRALIYIPSALPTDFYSKDYISLHSLKLFVKRVFITSDLGPNYLERHMNWIKVFIDVDDLPLNVGRDSLQKTKALAQIKKNLQKRVYDLFAQIASQDRDKYAELYEKAGVALKVGAIEDAKNRDRIVKLLRFATSAQGNATSLDEVVARRKQGQTQIYYIAGAGQKKESLEKSPFVERILARGYEVLYFTDPIDEMVINSVPTYGGLRFQDVAKDGVKFGDEDDDEKKEEEDLKSTFAPLVGYLKKELADFVDKVTISTRLTTSPCLVTAGTYGYSGNMERLLAAQNQGSDNFMLNFARMQKKNFELNPKHPLIERLLEKVDEAGDDEDALAELKESVSVLWQTALLKSSYQVPDPNAYFSLVESMLRKSLGISQTAEAEVDVKPAPPVETGPPPSEPPPPPSFDEDFLARDEALRHQQEEAEEVFEKGSEHKWVDWSSVKEKIGEGIKDTVKAAVPDLDTDVPNAPVHEEL</sequence>
<dbReference type="HAMAP" id="MF_00505">
    <property type="entry name" value="HSP90"/>
    <property type="match status" value="1"/>
</dbReference>
<dbReference type="NCBIfam" id="NF003555">
    <property type="entry name" value="PRK05218.1"/>
    <property type="match status" value="1"/>
</dbReference>
<dbReference type="InterPro" id="IPR001878">
    <property type="entry name" value="Znf_CCHC"/>
</dbReference>
<dbReference type="FunFam" id="3.30.565.10:FF:000005">
    <property type="entry name" value="Heat shock protein 90"/>
    <property type="match status" value="1"/>
</dbReference>
<gene>
    <name evidence="9" type="ORF">Rt10032_c01g0010</name>
</gene>
<feature type="compositionally biased region" description="Low complexity" evidence="7">
    <location>
        <begin position="359"/>
        <end position="370"/>
    </location>
</feature>
<dbReference type="PANTHER" id="PTHR11528">
    <property type="entry name" value="HEAT SHOCK PROTEIN 90 FAMILY MEMBER"/>
    <property type="match status" value="1"/>
</dbReference>
<dbReference type="GO" id="GO:0006397">
    <property type="term" value="P:mRNA processing"/>
    <property type="evidence" value="ECO:0007669"/>
    <property type="project" value="UniProtKB-KW"/>
</dbReference>
<dbReference type="SUPFAM" id="SSF110942">
    <property type="entry name" value="HSP90 C-terminal domain"/>
    <property type="match status" value="1"/>
</dbReference>
<dbReference type="Pfam" id="PF13589">
    <property type="entry name" value="HATPase_c_3"/>
    <property type="match status" value="1"/>
</dbReference>
<feature type="compositionally biased region" description="Acidic residues" evidence="7">
    <location>
        <begin position="54"/>
        <end position="64"/>
    </location>
</feature>
<evidence type="ECO:0000256" key="2">
    <source>
        <dbReference type="ARBA" id="ARBA00022664"/>
    </source>
</evidence>
<comment type="similarity">
    <text evidence="1">Belongs to the heat shock protein 90 family.</text>
</comment>
<dbReference type="GO" id="GO:0051082">
    <property type="term" value="F:unfolded protein binding"/>
    <property type="evidence" value="ECO:0007669"/>
    <property type="project" value="InterPro"/>
</dbReference>
<dbReference type="Gene3D" id="1.20.120.790">
    <property type="entry name" value="Heat shock protein 90, C-terminal domain"/>
    <property type="match status" value="1"/>
</dbReference>
<organism evidence="9 10">
    <name type="scientific">Rhodotorula toruloides</name>
    <name type="common">Yeast</name>
    <name type="synonym">Rhodosporidium toruloides</name>
    <dbReference type="NCBI Taxonomy" id="5286"/>
    <lineage>
        <taxon>Eukaryota</taxon>
        <taxon>Fungi</taxon>
        <taxon>Dikarya</taxon>
        <taxon>Basidiomycota</taxon>
        <taxon>Pucciniomycotina</taxon>
        <taxon>Microbotryomycetes</taxon>
        <taxon>Sporidiobolales</taxon>
        <taxon>Sporidiobolaceae</taxon>
        <taxon>Rhodotorula</taxon>
    </lineage>
</organism>
<dbReference type="SMART" id="SM00343">
    <property type="entry name" value="ZnF_C2HC"/>
    <property type="match status" value="4"/>
</dbReference>
<dbReference type="PRINTS" id="PR00775">
    <property type="entry name" value="HEATSHOCK90"/>
</dbReference>
<dbReference type="EMBL" id="BJWK01000001">
    <property type="protein sequence ID" value="GEM05993.1"/>
    <property type="molecule type" value="Genomic_DNA"/>
</dbReference>
<evidence type="ECO:0000256" key="3">
    <source>
        <dbReference type="ARBA" id="ARBA00022741"/>
    </source>
</evidence>
<dbReference type="SUPFAM" id="SSF54211">
    <property type="entry name" value="Ribosomal protein S5 domain 2-like"/>
    <property type="match status" value="1"/>
</dbReference>
<dbReference type="InterPro" id="IPR037196">
    <property type="entry name" value="HSP90_C"/>
</dbReference>
<dbReference type="PROSITE" id="PS00298">
    <property type="entry name" value="HSP90"/>
    <property type="match status" value="1"/>
</dbReference>
<dbReference type="GO" id="GO:0016887">
    <property type="term" value="F:ATP hydrolysis activity"/>
    <property type="evidence" value="ECO:0007669"/>
    <property type="project" value="InterPro"/>
</dbReference>
<proteinExistence type="inferred from homology"/>
<comment type="caution">
    <text evidence="9">The sequence shown here is derived from an EMBL/GenBank/DDBJ whole genome shotgun (WGS) entry which is preliminary data.</text>
</comment>
<protein>
    <submittedName>
        <fullName evidence="9">Heat shock protein Hsp90</fullName>
    </submittedName>
</protein>
<keyword evidence="6" id="KW-0862">Zinc</keyword>
<dbReference type="GO" id="GO:0005524">
    <property type="term" value="F:ATP binding"/>
    <property type="evidence" value="ECO:0007669"/>
    <property type="project" value="UniProtKB-KW"/>
</dbReference>
<feature type="domain" description="CCHC-type" evidence="8">
    <location>
        <begin position="256"/>
        <end position="269"/>
    </location>
</feature>
<dbReference type="InterPro" id="IPR020568">
    <property type="entry name" value="Ribosomal_Su5_D2-typ_SF"/>
</dbReference>
<dbReference type="Pfam" id="PF00183">
    <property type="entry name" value="HSP90"/>
    <property type="match status" value="1"/>
</dbReference>
<feature type="region of interest" description="Disordered" evidence="7">
    <location>
        <begin position="88"/>
        <end position="132"/>
    </location>
</feature>
<dbReference type="InterPro" id="IPR001404">
    <property type="entry name" value="Hsp90_fam"/>
</dbReference>
<evidence type="ECO:0000313" key="10">
    <source>
        <dbReference type="Proteomes" id="UP000321518"/>
    </source>
</evidence>
<feature type="region of interest" description="Disordered" evidence="7">
    <location>
        <begin position="359"/>
        <end position="394"/>
    </location>
</feature>